<dbReference type="AlphaFoldDB" id="A0A7S4NAI3"/>
<protein>
    <submittedName>
        <fullName evidence="1">Uncharacterized protein</fullName>
    </submittedName>
</protein>
<proteinExistence type="predicted"/>
<gene>
    <name evidence="1" type="ORF">CPOL0286_LOCUS17918</name>
</gene>
<accession>A0A7S4NAI3</accession>
<reference evidence="1" key="1">
    <citation type="submission" date="2021-01" db="EMBL/GenBank/DDBJ databases">
        <authorList>
            <person name="Corre E."/>
            <person name="Pelletier E."/>
            <person name="Niang G."/>
            <person name="Scheremetjew M."/>
            <person name="Finn R."/>
            <person name="Kale V."/>
            <person name="Holt S."/>
            <person name="Cochrane G."/>
            <person name="Meng A."/>
            <person name="Brown T."/>
            <person name="Cohen L."/>
        </authorList>
    </citation>
    <scope>NUCLEOTIDE SEQUENCE</scope>
    <source>
        <strain evidence="1">UIO037</strain>
    </source>
</reference>
<name>A0A7S4NAI3_9EUKA</name>
<organism evidence="1">
    <name type="scientific">Prymnesium polylepis</name>
    <dbReference type="NCBI Taxonomy" id="72548"/>
    <lineage>
        <taxon>Eukaryota</taxon>
        <taxon>Haptista</taxon>
        <taxon>Haptophyta</taxon>
        <taxon>Prymnesiophyceae</taxon>
        <taxon>Prymnesiales</taxon>
        <taxon>Prymnesiaceae</taxon>
        <taxon>Prymnesium</taxon>
    </lineage>
</organism>
<evidence type="ECO:0000313" key="1">
    <source>
        <dbReference type="EMBL" id="CAE2274599.1"/>
    </source>
</evidence>
<sequence>MAKYRYLPRILKAWIAVDQLAPVALEVGDWEGMEEVVKRADDATLALPLYTSAVEGSRSTKRKKKSDTQKQMTGDLKVYGKALDEMTKAVAKKDRKKAETQLALLRESLLDYRVLAQIDAEDGGVINLPLGNAEEAGHAGAPLGYVVPVLRGGGTSMDYALRSGDPPMMKGGIITQEYRDKYQNEQAVKKK</sequence>
<dbReference type="EMBL" id="HBKO01039212">
    <property type="protein sequence ID" value="CAE2274599.1"/>
    <property type="molecule type" value="Transcribed_RNA"/>
</dbReference>